<sequence>MVGQPRGRLRSVSNGSSKSFRSVEEHRKAGINFRLSERPSLRDLYFKYLDAASVHEHITYELCTDFQNDYEVTSYIGFLSSLIDHADDVKHMRKRGILLNLLGSDEEVAQLLKEMGIDLVPNNAI</sequence>
<evidence type="ECO:0000313" key="3">
    <source>
        <dbReference type="Proteomes" id="UP000290289"/>
    </source>
</evidence>
<dbReference type="PANTHER" id="PTHR31549">
    <property type="entry name" value="PROTEIN, PUTATIVE (DUF247)-RELATED-RELATED"/>
    <property type="match status" value="1"/>
</dbReference>
<proteinExistence type="predicted"/>
<name>A0A498HZM5_MALDO</name>
<reference evidence="2 3" key="1">
    <citation type="submission" date="2018-10" db="EMBL/GenBank/DDBJ databases">
        <title>A high-quality apple genome assembly.</title>
        <authorList>
            <person name="Hu J."/>
        </authorList>
    </citation>
    <scope>NUCLEOTIDE SEQUENCE [LARGE SCALE GENOMIC DNA]</scope>
    <source>
        <strain evidence="3">cv. HFTH1</strain>
        <tissue evidence="2">Young leaf</tissue>
    </source>
</reference>
<dbReference type="PANTHER" id="PTHR31549:SF191">
    <property type="entry name" value="DUF247 DOMAIN PROTEIN"/>
    <property type="match status" value="1"/>
</dbReference>
<dbReference type="Proteomes" id="UP000290289">
    <property type="component" value="Chromosome 14"/>
</dbReference>
<keyword evidence="3" id="KW-1185">Reference proteome</keyword>
<dbReference type="EMBL" id="RDQH01000340">
    <property type="protein sequence ID" value="RXH76806.1"/>
    <property type="molecule type" value="Genomic_DNA"/>
</dbReference>
<feature type="compositionally biased region" description="Polar residues" evidence="1">
    <location>
        <begin position="11"/>
        <end position="20"/>
    </location>
</feature>
<dbReference type="Pfam" id="PF03140">
    <property type="entry name" value="DUF247"/>
    <property type="match status" value="1"/>
</dbReference>
<dbReference type="AlphaFoldDB" id="A0A498HZM5"/>
<evidence type="ECO:0000256" key="1">
    <source>
        <dbReference type="SAM" id="MobiDB-lite"/>
    </source>
</evidence>
<organism evidence="2 3">
    <name type="scientific">Malus domestica</name>
    <name type="common">Apple</name>
    <name type="synonym">Pyrus malus</name>
    <dbReference type="NCBI Taxonomy" id="3750"/>
    <lineage>
        <taxon>Eukaryota</taxon>
        <taxon>Viridiplantae</taxon>
        <taxon>Streptophyta</taxon>
        <taxon>Embryophyta</taxon>
        <taxon>Tracheophyta</taxon>
        <taxon>Spermatophyta</taxon>
        <taxon>Magnoliopsida</taxon>
        <taxon>eudicotyledons</taxon>
        <taxon>Gunneridae</taxon>
        <taxon>Pentapetalae</taxon>
        <taxon>rosids</taxon>
        <taxon>fabids</taxon>
        <taxon>Rosales</taxon>
        <taxon>Rosaceae</taxon>
        <taxon>Amygdaloideae</taxon>
        <taxon>Maleae</taxon>
        <taxon>Malus</taxon>
    </lineage>
</organism>
<protein>
    <submittedName>
        <fullName evidence="2">Uncharacterized protein</fullName>
    </submittedName>
</protein>
<dbReference type="InterPro" id="IPR004158">
    <property type="entry name" value="DUF247_pln"/>
</dbReference>
<gene>
    <name evidence="2" type="ORF">DVH24_019694</name>
</gene>
<comment type="caution">
    <text evidence="2">The sequence shown here is derived from an EMBL/GenBank/DDBJ whole genome shotgun (WGS) entry which is preliminary data.</text>
</comment>
<feature type="region of interest" description="Disordered" evidence="1">
    <location>
        <begin position="1"/>
        <end position="24"/>
    </location>
</feature>
<evidence type="ECO:0000313" key="2">
    <source>
        <dbReference type="EMBL" id="RXH76806.1"/>
    </source>
</evidence>
<accession>A0A498HZM5</accession>